<comment type="caution">
    <text evidence="1">The sequence shown here is derived from an EMBL/GenBank/DDBJ whole genome shotgun (WGS) entry which is preliminary data.</text>
</comment>
<organism evidence="1 2">
    <name type="scientific">Coprinellus micaceus</name>
    <name type="common">Glistening ink-cap mushroom</name>
    <name type="synonym">Coprinus micaceus</name>
    <dbReference type="NCBI Taxonomy" id="71717"/>
    <lineage>
        <taxon>Eukaryota</taxon>
        <taxon>Fungi</taxon>
        <taxon>Dikarya</taxon>
        <taxon>Basidiomycota</taxon>
        <taxon>Agaricomycotina</taxon>
        <taxon>Agaricomycetes</taxon>
        <taxon>Agaricomycetidae</taxon>
        <taxon>Agaricales</taxon>
        <taxon>Agaricineae</taxon>
        <taxon>Psathyrellaceae</taxon>
        <taxon>Coprinellus</taxon>
    </lineage>
</organism>
<evidence type="ECO:0000313" key="1">
    <source>
        <dbReference type="EMBL" id="TEB32622.1"/>
    </source>
</evidence>
<dbReference type="EMBL" id="QPFP01000014">
    <property type="protein sequence ID" value="TEB32622.1"/>
    <property type="molecule type" value="Genomic_DNA"/>
</dbReference>
<accession>A0A4Y7TGD3</accession>
<proteinExistence type="predicted"/>
<protein>
    <submittedName>
        <fullName evidence="1">Uncharacterized protein</fullName>
    </submittedName>
</protein>
<sequence>MNYRPPPAPSGFPLVVPHLYSFDRATSVTFHRTTLSSSVDSGRFLIGTTCRSIKPPPTLSRTCEGLSQDRPQDVACAETSVSVRQGTLEVGIKGLQIFSHPHTVQTQQWHYHLGTQSAYETQQIPDSLPPLPGEDVKSLLGDAFQEERVGDSLALWVISSLCRILGTHETASAQLALESGFIGLRWLLGF</sequence>
<dbReference type="AlphaFoldDB" id="A0A4Y7TGD3"/>
<reference evidence="1 2" key="1">
    <citation type="journal article" date="2019" name="Nat. Ecol. Evol.">
        <title>Megaphylogeny resolves global patterns of mushroom evolution.</title>
        <authorList>
            <person name="Varga T."/>
            <person name="Krizsan K."/>
            <person name="Foldi C."/>
            <person name="Dima B."/>
            <person name="Sanchez-Garcia M."/>
            <person name="Sanchez-Ramirez S."/>
            <person name="Szollosi G.J."/>
            <person name="Szarkandi J.G."/>
            <person name="Papp V."/>
            <person name="Albert L."/>
            <person name="Andreopoulos W."/>
            <person name="Angelini C."/>
            <person name="Antonin V."/>
            <person name="Barry K.W."/>
            <person name="Bougher N.L."/>
            <person name="Buchanan P."/>
            <person name="Buyck B."/>
            <person name="Bense V."/>
            <person name="Catcheside P."/>
            <person name="Chovatia M."/>
            <person name="Cooper J."/>
            <person name="Damon W."/>
            <person name="Desjardin D."/>
            <person name="Finy P."/>
            <person name="Geml J."/>
            <person name="Haridas S."/>
            <person name="Hughes K."/>
            <person name="Justo A."/>
            <person name="Karasinski D."/>
            <person name="Kautmanova I."/>
            <person name="Kiss B."/>
            <person name="Kocsube S."/>
            <person name="Kotiranta H."/>
            <person name="LaButti K.M."/>
            <person name="Lechner B.E."/>
            <person name="Liimatainen K."/>
            <person name="Lipzen A."/>
            <person name="Lukacs Z."/>
            <person name="Mihaltcheva S."/>
            <person name="Morgado L.N."/>
            <person name="Niskanen T."/>
            <person name="Noordeloos M.E."/>
            <person name="Ohm R.A."/>
            <person name="Ortiz-Santana B."/>
            <person name="Ovrebo C."/>
            <person name="Racz N."/>
            <person name="Riley R."/>
            <person name="Savchenko A."/>
            <person name="Shiryaev A."/>
            <person name="Soop K."/>
            <person name="Spirin V."/>
            <person name="Szebenyi C."/>
            <person name="Tomsovsky M."/>
            <person name="Tulloss R.E."/>
            <person name="Uehling J."/>
            <person name="Grigoriev I.V."/>
            <person name="Vagvolgyi C."/>
            <person name="Papp T."/>
            <person name="Martin F.M."/>
            <person name="Miettinen O."/>
            <person name="Hibbett D.S."/>
            <person name="Nagy L.G."/>
        </authorList>
    </citation>
    <scope>NUCLEOTIDE SEQUENCE [LARGE SCALE GENOMIC DNA]</scope>
    <source>
        <strain evidence="1 2">FP101781</strain>
    </source>
</reference>
<evidence type="ECO:0000313" key="2">
    <source>
        <dbReference type="Proteomes" id="UP000298030"/>
    </source>
</evidence>
<gene>
    <name evidence="1" type="ORF">FA13DRAFT_1773487</name>
</gene>
<name>A0A4Y7TGD3_COPMI</name>
<keyword evidence="2" id="KW-1185">Reference proteome</keyword>
<dbReference type="Proteomes" id="UP000298030">
    <property type="component" value="Unassembled WGS sequence"/>
</dbReference>